<feature type="domain" description="Glutamine amidotransferase" evidence="1">
    <location>
        <begin position="66"/>
        <end position="218"/>
    </location>
</feature>
<dbReference type="PANTHER" id="PTHR42695:SF6">
    <property type="entry name" value="GLUTAMINE AMIDOTRANSFERASE DOMAIN-CONTAINING PROTEIN"/>
    <property type="match status" value="1"/>
</dbReference>
<dbReference type="GO" id="GO:0005829">
    <property type="term" value="C:cytosol"/>
    <property type="evidence" value="ECO:0007669"/>
    <property type="project" value="TreeGrafter"/>
</dbReference>
<dbReference type="KEGG" id="psco:LY89DRAFT_733898"/>
<organism evidence="2 3">
    <name type="scientific">Mollisia scopiformis</name>
    <name type="common">Conifer needle endophyte fungus</name>
    <name type="synonym">Phialocephala scopiformis</name>
    <dbReference type="NCBI Taxonomy" id="149040"/>
    <lineage>
        <taxon>Eukaryota</taxon>
        <taxon>Fungi</taxon>
        <taxon>Dikarya</taxon>
        <taxon>Ascomycota</taxon>
        <taxon>Pezizomycotina</taxon>
        <taxon>Leotiomycetes</taxon>
        <taxon>Helotiales</taxon>
        <taxon>Mollisiaceae</taxon>
        <taxon>Mollisia</taxon>
    </lineage>
</organism>
<dbReference type="InterPro" id="IPR044992">
    <property type="entry name" value="ChyE-like"/>
</dbReference>
<dbReference type="PANTHER" id="PTHR42695">
    <property type="entry name" value="GLUTAMINE AMIDOTRANSFERASE YLR126C-RELATED"/>
    <property type="match status" value="1"/>
</dbReference>
<dbReference type="GO" id="GO:0005634">
    <property type="term" value="C:nucleus"/>
    <property type="evidence" value="ECO:0007669"/>
    <property type="project" value="TreeGrafter"/>
</dbReference>
<evidence type="ECO:0000259" key="1">
    <source>
        <dbReference type="Pfam" id="PF00117"/>
    </source>
</evidence>
<reference evidence="2 3" key="1">
    <citation type="submission" date="2015-10" db="EMBL/GenBank/DDBJ databases">
        <title>Full genome of DAOMC 229536 Phialocephala scopiformis, a fungal endophyte of spruce producing the potent anti-insectan compound rugulosin.</title>
        <authorList>
            <consortium name="DOE Joint Genome Institute"/>
            <person name="Walker A.K."/>
            <person name="Frasz S.L."/>
            <person name="Seifert K.A."/>
            <person name="Miller J.D."/>
            <person name="Mondo S.J."/>
            <person name="Labutti K."/>
            <person name="Lipzen A."/>
            <person name="Dockter R."/>
            <person name="Kennedy M."/>
            <person name="Grigoriev I.V."/>
            <person name="Spatafora J.W."/>
        </authorList>
    </citation>
    <scope>NUCLEOTIDE SEQUENCE [LARGE SCALE GENOMIC DNA]</scope>
    <source>
        <strain evidence="2 3">CBS 120377</strain>
    </source>
</reference>
<dbReference type="PROSITE" id="PS51273">
    <property type="entry name" value="GATASE_TYPE_1"/>
    <property type="match status" value="1"/>
</dbReference>
<dbReference type="CDD" id="cd01741">
    <property type="entry name" value="GATase1_1"/>
    <property type="match status" value="1"/>
</dbReference>
<dbReference type="STRING" id="149040.A0A194XAW0"/>
<sequence>MAPLSLHIVVLDCDTPVLNVYAARGTYGDIFEALLRDAAFHTQGVPELDLEFSSFDCVRGNLPTVENLDGVDGIIITGSAASAYDNAPWIHSLIEFTKELYNNRPHIRLFGSCFGHQLIAHALFSTPSNPVVARDPKGWELGVQPISLSDPILSHFGPVLSNPSSPTQLRMQFVHADHVVLHPIPEGFAALGSSEHCALQGIWRQGRVLTFQGHAEFDRFVNGETFKVFSKAAGWEEKYLVEQLKGVEKDDDAIWAAGMMLRFFLESERMADEEVGRGSEGIEEDSEVMARL</sequence>
<gene>
    <name evidence="2" type="ORF">LY89DRAFT_733898</name>
</gene>
<dbReference type="OrthoDB" id="1669814at2759"/>
<dbReference type="GO" id="GO:0016740">
    <property type="term" value="F:transferase activity"/>
    <property type="evidence" value="ECO:0007669"/>
    <property type="project" value="UniProtKB-KW"/>
</dbReference>
<keyword evidence="2" id="KW-0315">Glutamine amidotransferase</keyword>
<dbReference type="GeneID" id="28829582"/>
<dbReference type="Gene3D" id="3.40.50.880">
    <property type="match status" value="1"/>
</dbReference>
<proteinExistence type="predicted"/>
<dbReference type="Proteomes" id="UP000070700">
    <property type="component" value="Unassembled WGS sequence"/>
</dbReference>
<dbReference type="InterPro" id="IPR029062">
    <property type="entry name" value="Class_I_gatase-like"/>
</dbReference>
<dbReference type="EMBL" id="KQ947415">
    <property type="protein sequence ID" value="KUJ16897.1"/>
    <property type="molecule type" value="Genomic_DNA"/>
</dbReference>
<evidence type="ECO:0000313" key="3">
    <source>
        <dbReference type="Proteomes" id="UP000070700"/>
    </source>
</evidence>
<name>A0A194XAW0_MOLSC</name>
<dbReference type="Pfam" id="PF00117">
    <property type="entry name" value="GATase"/>
    <property type="match status" value="1"/>
</dbReference>
<accession>A0A194XAW0</accession>
<dbReference type="RefSeq" id="XP_018071252.1">
    <property type="nucleotide sequence ID" value="XM_018219856.1"/>
</dbReference>
<dbReference type="AlphaFoldDB" id="A0A194XAW0"/>
<dbReference type="SUPFAM" id="SSF52317">
    <property type="entry name" value="Class I glutamine amidotransferase-like"/>
    <property type="match status" value="1"/>
</dbReference>
<protein>
    <submittedName>
        <fullName evidence="2">Class I glutamine amidotransferase-like protein</fullName>
    </submittedName>
</protein>
<evidence type="ECO:0000313" key="2">
    <source>
        <dbReference type="EMBL" id="KUJ16897.1"/>
    </source>
</evidence>
<keyword evidence="3" id="KW-1185">Reference proteome</keyword>
<keyword evidence="2" id="KW-0808">Transferase</keyword>
<dbReference type="InterPro" id="IPR017926">
    <property type="entry name" value="GATASE"/>
</dbReference>
<dbReference type="InParanoid" id="A0A194XAW0"/>